<evidence type="ECO:0000313" key="3">
    <source>
        <dbReference type="Proteomes" id="UP000054324"/>
    </source>
</evidence>
<dbReference type="GeneID" id="20329213"/>
<proteinExistence type="predicted"/>
<dbReference type="AlphaFoldDB" id="A0A074Z3J4"/>
<dbReference type="Proteomes" id="UP000054324">
    <property type="component" value="Unassembled WGS sequence"/>
</dbReference>
<protein>
    <submittedName>
        <fullName evidence="2">Uncharacterized protein</fullName>
    </submittedName>
</protein>
<organism evidence="2 3">
    <name type="scientific">Opisthorchis viverrini</name>
    <name type="common">Southeast Asian liver fluke</name>
    <dbReference type="NCBI Taxonomy" id="6198"/>
    <lineage>
        <taxon>Eukaryota</taxon>
        <taxon>Metazoa</taxon>
        <taxon>Spiralia</taxon>
        <taxon>Lophotrochozoa</taxon>
        <taxon>Platyhelminthes</taxon>
        <taxon>Trematoda</taxon>
        <taxon>Digenea</taxon>
        <taxon>Opisthorchiida</taxon>
        <taxon>Opisthorchiata</taxon>
        <taxon>Opisthorchiidae</taxon>
        <taxon>Opisthorchis</taxon>
    </lineage>
</organism>
<feature type="compositionally biased region" description="Basic and acidic residues" evidence="1">
    <location>
        <begin position="226"/>
        <end position="243"/>
    </location>
</feature>
<feature type="compositionally biased region" description="Polar residues" evidence="1">
    <location>
        <begin position="244"/>
        <end position="255"/>
    </location>
</feature>
<dbReference type="EMBL" id="KL596953">
    <property type="protein sequence ID" value="KER21621.1"/>
    <property type="molecule type" value="Genomic_DNA"/>
</dbReference>
<evidence type="ECO:0000256" key="1">
    <source>
        <dbReference type="SAM" id="MobiDB-lite"/>
    </source>
</evidence>
<dbReference type="CTD" id="20329213"/>
<dbReference type="RefSeq" id="XP_009174624.1">
    <property type="nucleotide sequence ID" value="XM_009176360.1"/>
</dbReference>
<keyword evidence="3" id="KW-1185">Reference proteome</keyword>
<sequence length="255" mass="28429">AGTHWASSVRQQNPLKLCGSGQSIVSVSLPSVVRLTQKNPKQTVVSLKEDNFTHSRDVRRLQVFDHGCLRSVAGCGWRQCVSNEAIRKRVFGCFAGPQSGKTSSIIDYDGSVMCYACQNTVYRDECCSPCLIQDGANREDGVLVTLSVLGWRRCKKWRLIDDSDVRANSFFPDCLIERSEVGRCQKELMLLNSSLPTIPQPSVSRSRSLLNLAKSVRQTRQSKSQNDLDRKLAVSHDNLHDGDMNSSTALQRHQS</sequence>
<dbReference type="KEGG" id="ovi:T265_15047"/>
<feature type="compositionally biased region" description="Polar residues" evidence="1">
    <location>
        <begin position="216"/>
        <end position="225"/>
    </location>
</feature>
<reference evidence="2 3" key="1">
    <citation type="submission" date="2013-11" db="EMBL/GenBank/DDBJ databases">
        <title>Opisthorchis viverrini - life in the bile duct.</title>
        <authorList>
            <person name="Young N.D."/>
            <person name="Nagarajan N."/>
            <person name="Lin S.J."/>
            <person name="Korhonen P.K."/>
            <person name="Jex A.R."/>
            <person name="Hall R.S."/>
            <person name="Safavi-Hemami H."/>
            <person name="Kaewkong W."/>
            <person name="Bertrand D."/>
            <person name="Gao S."/>
            <person name="Seet Q."/>
            <person name="Wongkham S."/>
            <person name="Teh B.T."/>
            <person name="Wongkham C."/>
            <person name="Intapan P.M."/>
            <person name="Maleewong W."/>
            <person name="Yang X."/>
            <person name="Hu M."/>
            <person name="Wang Z."/>
            <person name="Hofmann A."/>
            <person name="Sternberg P.W."/>
            <person name="Tan P."/>
            <person name="Wang J."/>
            <person name="Gasser R.B."/>
        </authorList>
    </citation>
    <scope>NUCLEOTIDE SEQUENCE [LARGE SCALE GENOMIC DNA]</scope>
</reference>
<feature type="region of interest" description="Disordered" evidence="1">
    <location>
        <begin position="216"/>
        <end position="255"/>
    </location>
</feature>
<dbReference type="OrthoDB" id="7934525at2759"/>
<feature type="non-terminal residue" evidence="2">
    <location>
        <position position="1"/>
    </location>
</feature>
<accession>A0A074Z3J4</accession>
<evidence type="ECO:0000313" key="2">
    <source>
        <dbReference type="EMBL" id="KER21621.1"/>
    </source>
</evidence>
<name>A0A074Z3J4_OPIVI</name>
<gene>
    <name evidence="2" type="ORF">T265_15047</name>
</gene>
<feature type="non-terminal residue" evidence="2">
    <location>
        <position position="255"/>
    </location>
</feature>